<keyword evidence="6" id="KW-1185">Reference proteome</keyword>
<dbReference type="EMBL" id="JAEPRB010000048">
    <property type="protein sequence ID" value="KAG2224133.1"/>
    <property type="molecule type" value="Genomic_DNA"/>
</dbReference>
<dbReference type="InterPro" id="IPR005522">
    <property type="entry name" value="IPK"/>
</dbReference>
<dbReference type="Pfam" id="PF03770">
    <property type="entry name" value="IPK"/>
    <property type="match status" value="1"/>
</dbReference>
<name>A0A8H7S8T4_9FUNG</name>
<reference evidence="5 6" key="1">
    <citation type="submission" date="2020-12" db="EMBL/GenBank/DDBJ databases">
        <title>Metabolic potential, ecology and presence of endohyphal bacteria is reflected in genomic diversity of Mucoromycotina.</title>
        <authorList>
            <person name="Muszewska A."/>
            <person name="Okrasinska A."/>
            <person name="Steczkiewicz K."/>
            <person name="Drgas O."/>
            <person name="Orlowska M."/>
            <person name="Perlinska-Lenart U."/>
            <person name="Aleksandrzak-Piekarczyk T."/>
            <person name="Szatraj K."/>
            <person name="Zielenkiewicz U."/>
            <person name="Pilsyk S."/>
            <person name="Malc E."/>
            <person name="Mieczkowski P."/>
            <person name="Kruszewska J.S."/>
            <person name="Biernat P."/>
            <person name="Pawlowska J."/>
        </authorList>
    </citation>
    <scope>NUCLEOTIDE SEQUENCE [LARGE SCALE GENOMIC DNA]</scope>
    <source>
        <strain evidence="5 6">CBS 142.35</strain>
    </source>
</reference>
<keyword evidence="3 4" id="KW-0418">Kinase</keyword>
<dbReference type="GO" id="GO:0032958">
    <property type="term" value="P:inositol phosphate biosynthetic process"/>
    <property type="evidence" value="ECO:0007669"/>
    <property type="project" value="InterPro"/>
</dbReference>
<dbReference type="GO" id="GO:0046854">
    <property type="term" value="P:phosphatidylinositol phosphate biosynthetic process"/>
    <property type="evidence" value="ECO:0007669"/>
    <property type="project" value="TreeGrafter"/>
</dbReference>
<dbReference type="GO" id="GO:0005634">
    <property type="term" value="C:nucleus"/>
    <property type="evidence" value="ECO:0007669"/>
    <property type="project" value="TreeGrafter"/>
</dbReference>
<dbReference type="InterPro" id="IPR038286">
    <property type="entry name" value="IPK_sf"/>
</dbReference>
<dbReference type="OrthoDB" id="2573163at2759"/>
<keyword evidence="2 4" id="KW-0808">Transferase</keyword>
<comment type="similarity">
    <text evidence="1 4">Belongs to the inositol phosphokinase (IPK) family.</text>
</comment>
<dbReference type="AlphaFoldDB" id="A0A8H7S8T4"/>
<dbReference type="GO" id="GO:0008440">
    <property type="term" value="F:inositol-1,4,5-trisphosphate 3-kinase activity"/>
    <property type="evidence" value="ECO:0007669"/>
    <property type="project" value="TreeGrafter"/>
</dbReference>
<dbReference type="EC" id="2.7.-.-" evidence="4"/>
<evidence type="ECO:0000313" key="5">
    <source>
        <dbReference type="EMBL" id="KAG2224133.1"/>
    </source>
</evidence>
<sequence length="432" mass="50444">MVNTVSYRRRLQQQQQQQQQQQTINDSFKLIPFTHKVGGHVAMFKLTSNGAICKDVTATKEQSFYEDLQYHTQFLPFIPRYIGVIRLPCENKKKSTMIRNECNTTTTSTTTTTKRMEEYKLNSSITSLLPTCSELFYDNNNNNNEEEEEVEVEHRRTFPMDPEQGTKIVLNRIQDAFNNNNYLQELDKKMDQEFIVIEDLTVNMKKPCVLDLKMGTRQYGVYASYEKRKSQTLKCERSTSRSLGVRMCGMQVYKVNQHTYDIQDKYIGRKLTPTKFHETLHYYLHDGQHLLIQHIPVLLQKLRRLALLIRSLPGYRFFGSSLLIIYDGLNPSCPIDLRIIDFAHCVTLKEMQTRIHEMSWPPEYPEDPDHGYLLGLQTLIDSFEQMYHSYSFTTNNNEVVHLNYHNNNKDSNNDNTTTTTSTIITTATSSFL</sequence>
<dbReference type="PANTHER" id="PTHR12400">
    <property type="entry name" value="INOSITOL POLYPHOSPHATE KINASE"/>
    <property type="match status" value="1"/>
</dbReference>
<protein>
    <recommendedName>
        <fullName evidence="4">Kinase</fullName>
        <ecNumber evidence="4">2.7.-.-</ecNumber>
    </recommendedName>
</protein>
<comment type="caution">
    <text evidence="5">The sequence shown here is derived from an EMBL/GenBank/DDBJ whole genome shotgun (WGS) entry which is preliminary data.</text>
</comment>
<dbReference type="Gene3D" id="3.30.470.160">
    <property type="entry name" value="Inositol polyphosphate kinase"/>
    <property type="match status" value="1"/>
</dbReference>
<gene>
    <name evidence="5" type="ORF">INT45_000148</name>
</gene>
<dbReference type="Proteomes" id="UP000646827">
    <property type="component" value="Unassembled WGS sequence"/>
</dbReference>
<evidence type="ECO:0000313" key="6">
    <source>
        <dbReference type="Proteomes" id="UP000646827"/>
    </source>
</evidence>
<evidence type="ECO:0000256" key="4">
    <source>
        <dbReference type="RuleBase" id="RU363090"/>
    </source>
</evidence>
<evidence type="ECO:0000256" key="2">
    <source>
        <dbReference type="ARBA" id="ARBA00022679"/>
    </source>
</evidence>
<evidence type="ECO:0000256" key="1">
    <source>
        <dbReference type="ARBA" id="ARBA00007374"/>
    </source>
</evidence>
<dbReference type="GO" id="GO:0005737">
    <property type="term" value="C:cytoplasm"/>
    <property type="evidence" value="ECO:0007669"/>
    <property type="project" value="TreeGrafter"/>
</dbReference>
<dbReference type="GO" id="GO:0000824">
    <property type="term" value="F:inositol-1,4,5,6-tetrakisphosphate 3-kinase activity"/>
    <property type="evidence" value="ECO:0007669"/>
    <property type="project" value="TreeGrafter"/>
</dbReference>
<dbReference type="SUPFAM" id="SSF56104">
    <property type="entry name" value="SAICAR synthase-like"/>
    <property type="match status" value="1"/>
</dbReference>
<accession>A0A8H7S8T4</accession>
<evidence type="ECO:0000256" key="3">
    <source>
        <dbReference type="ARBA" id="ARBA00022777"/>
    </source>
</evidence>
<proteinExistence type="inferred from homology"/>
<dbReference type="PANTHER" id="PTHR12400:SF21">
    <property type="entry name" value="KINASE"/>
    <property type="match status" value="1"/>
</dbReference>
<organism evidence="5 6">
    <name type="scientific">Circinella minor</name>
    <dbReference type="NCBI Taxonomy" id="1195481"/>
    <lineage>
        <taxon>Eukaryota</taxon>
        <taxon>Fungi</taxon>
        <taxon>Fungi incertae sedis</taxon>
        <taxon>Mucoromycota</taxon>
        <taxon>Mucoromycotina</taxon>
        <taxon>Mucoromycetes</taxon>
        <taxon>Mucorales</taxon>
        <taxon>Lichtheimiaceae</taxon>
        <taxon>Circinella</taxon>
    </lineage>
</organism>